<evidence type="ECO:0000256" key="2">
    <source>
        <dbReference type="ARBA" id="ARBA00004236"/>
    </source>
</evidence>
<keyword evidence="5" id="KW-0808">Transferase</keyword>
<dbReference type="Gene3D" id="1.10.287.130">
    <property type="match status" value="1"/>
</dbReference>
<dbReference type="RefSeq" id="WP_175591246.1">
    <property type="nucleotide sequence ID" value="NZ_JABWGN010000007.1"/>
</dbReference>
<evidence type="ECO:0000313" key="12">
    <source>
        <dbReference type="Proteomes" id="UP000586042"/>
    </source>
</evidence>
<dbReference type="SUPFAM" id="SSF55874">
    <property type="entry name" value="ATPase domain of HSP90 chaperone/DNA topoisomerase II/histidine kinase"/>
    <property type="match status" value="1"/>
</dbReference>
<dbReference type="Proteomes" id="UP000586042">
    <property type="component" value="Unassembled WGS sequence"/>
</dbReference>
<evidence type="ECO:0000256" key="4">
    <source>
        <dbReference type="ARBA" id="ARBA00022553"/>
    </source>
</evidence>
<comment type="caution">
    <text evidence="11">The sequence shown here is derived from an EMBL/GenBank/DDBJ whole genome shotgun (WGS) entry which is preliminary data.</text>
</comment>
<dbReference type="CDD" id="cd00082">
    <property type="entry name" value="HisKA"/>
    <property type="match status" value="1"/>
</dbReference>
<name>A0A7Y6M4R5_9ACTN</name>
<dbReference type="Pfam" id="PF02518">
    <property type="entry name" value="HATPase_c"/>
    <property type="match status" value="1"/>
</dbReference>
<accession>A0A7Y6M4R5</accession>
<keyword evidence="8" id="KW-0067">ATP-binding</keyword>
<dbReference type="PANTHER" id="PTHR43065:SF46">
    <property type="entry name" value="C4-DICARBOXYLATE TRANSPORT SENSOR PROTEIN DCTB"/>
    <property type="match status" value="1"/>
</dbReference>
<evidence type="ECO:0000256" key="5">
    <source>
        <dbReference type="ARBA" id="ARBA00022679"/>
    </source>
</evidence>
<dbReference type="InterPro" id="IPR036097">
    <property type="entry name" value="HisK_dim/P_sf"/>
</dbReference>
<dbReference type="EC" id="2.7.13.3" evidence="3"/>
<evidence type="ECO:0000256" key="3">
    <source>
        <dbReference type="ARBA" id="ARBA00012438"/>
    </source>
</evidence>
<keyword evidence="12" id="KW-1185">Reference proteome</keyword>
<keyword evidence="6" id="KW-0547">Nucleotide-binding</keyword>
<dbReference type="InterPro" id="IPR003594">
    <property type="entry name" value="HATPase_dom"/>
</dbReference>
<protein>
    <recommendedName>
        <fullName evidence="3">histidine kinase</fullName>
        <ecNumber evidence="3">2.7.13.3</ecNumber>
    </recommendedName>
</protein>
<dbReference type="SUPFAM" id="SSF47384">
    <property type="entry name" value="Homodimeric domain of signal transducing histidine kinase"/>
    <property type="match status" value="1"/>
</dbReference>
<evidence type="ECO:0000256" key="8">
    <source>
        <dbReference type="ARBA" id="ARBA00022840"/>
    </source>
</evidence>
<dbReference type="GO" id="GO:0000155">
    <property type="term" value="F:phosphorelay sensor kinase activity"/>
    <property type="evidence" value="ECO:0007669"/>
    <property type="project" value="InterPro"/>
</dbReference>
<comment type="subcellular location">
    <subcellularLocation>
        <location evidence="2">Cell membrane</location>
    </subcellularLocation>
</comment>
<sequence length="263" mass="27748">MVPIHVLLCRGDDGEARLRLCGGEGGEARLLLCGGDDGEARREALRLLREAGLDVGGFAHDLGNLLGVVLGHAELALDALPEDAPGRADVERIRQAAERGEALSRRFLAPGRADRPSPTDLNAVVEETARLVRPALGGEVELDTRLSEGLPAVGIDRAALENALLNVLVNALAAMPDGGRLTIETAPPEGDERVRLTVRDTGHGMPAEVAEHAFEPFFTTRERGTGLGLCSARGAVEEAGGRTTLASRPGRGTSVHMHLPRAR</sequence>
<dbReference type="Gene3D" id="3.30.565.10">
    <property type="entry name" value="Histidine kinase-like ATPase, C-terminal domain"/>
    <property type="match status" value="1"/>
</dbReference>
<dbReference type="PROSITE" id="PS50109">
    <property type="entry name" value="HIS_KIN"/>
    <property type="match status" value="1"/>
</dbReference>
<dbReference type="GO" id="GO:0005524">
    <property type="term" value="F:ATP binding"/>
    <property type="evidence" value="ECO:0007669"/>
    <property type="project" value="UniProtKB-KW"/>
</dbReference>
<dbReference type="PRINTS" id="PR00344">
    <property type="entry name" value="BCTRLSENSOR"/>
</dbReference>
<dbReference type="SMART" id="SM00387">
    <property type="entry name" value="HATPase_c"/>
    <property type="match status" value="1"/>
</dbReference>
<keyword evidence="7" id="KW-0418">Kinase</keyword>
<keyword evidence="4" id="KW-0597">Phosphoprotein</keyword>
<gene>
    <name evidence="11" type="ORF">HTZ77_20660</name>
</gene>
<evidence type="ECO:0000259" key="10">
    <source>
        <dbReference type="PROSITE" id="PS50109"/>
    </source>
</evidence>
<dbReference type="InterPro" id="IPR003661">
    <property type="entry name" value="HisK_dim/P_dom"/>
</dbReference>
<proteinExistence type="predicted"/>
<dbReference type="InterPro" id="IPR036890">
    <property type="entry name" value="HATPase_C_sf"/>
</dbReference>
<evidence type="ECO:0000256" key="1">
    <source>
        <dbReference type="ARBA" id="ARBA00000085"/>
    </source>
</evidence>
<dbReference type="GO" id="GO:0005886">
    <property type="term" value="C:plasma membrane"/>
    <property type="evidence" value="ECO:0007669"/>
    <property type="project" value="UniProtKB-SubCell"/>
</dbReference>
<dbReference type="EMBL" id="JABWGN010000007">
    <property type="protein sequence ID" value="NUW33826.1"/>
    <property type="molecule type" value="Genomic_DNA"/>
</dbReference>
<evidence type="ECO:0000256" key="7">
    <source>
        <dbReference type="ARBA" id="ARBA00022777"/>
    </source>
</evidence>
<keyword evidence="9" id="KW-0902">Two-component regulatory system</keyword>
<dbReference type="AlphaFoldDB" id="A0A7Y6M4R5"/>
<dbReference type="PANTHER" id="PTHR43065">
    <property type="entry name" value="SENSOR HISTIDINE KINASE"/>
    <property type="match status" value="1"/>
</dbReference>
<organism evidence="11 12">
    <name type="scientific">Nonomuraea montanisoli</name>
    <dbReference type="NCBI Taxonomy" id="2741721"/>
    <lineage>
        <taxon>Bacteria</taxon>
        <taxon>Bacillati</taxon>
        <taxon>Actinomycetota</taxon>
        <taxon>Actinomycetes</taxon>
        <taxon>Streptosporangiales</taxon>
        <taxon>Streptosporangiaceae</taxon>
        <taxon>Nonomuraea</taxon>
    </lineage>
</organism>
<evidence type="ECO:0000256" key="6">
    <source>
        <dbReference type="ARBA" id="ARBA00022741"/>
    </source>
</evidence>
<comment type="catalytic activity">
    <reaction evidence="1">
        <text>ATP + protein L-histidine = ADP + protein N-phospho-L-histidine.</text>
        <dbReference type="EC" id="2.7.13.3"/>
    </reaction>
</comment>
<evidence type="ECO:0000313" key="11">
    <source>
        <dbReference type="EMBL" id="NUW33826.1"/>
    </source>
</evidence>
<reference evidence="11 12" key="1">
    <citation type="submission" date="2020-06" db="EMBL/GenBank/DDBJ databases">
        <title>Nonomuraea sp. SMC257, a novel actinomycete isolated from soil.</title>
        <authorList>
            <person name="Chanama M."/>
        </authorList>
    </citation>
    <scope>NUCLEOTIDE SEQUENCE [LARGE SCALE GENOMIC DNA]</scope>
    <source>
        <strain evidence="11 12">SMC257</strain>
    </source>
</reference>
<dbReference type="InterPro" id="IPR005467">
    <property type="entry name" value="His_kinase_dom"/>
</dbReference>
<dbReference type="InterPro" id="IPR004358">
    <property type="entry name" value="Sig_transdc_His_kin-like_C"/>
</dbReference>
<evidence type="ECO:0000256" key="9">
    <source>
        <dbReference type="ARBA" id="ARBA00023012"/>
    </source>
</evidence>
<feature type="domain" description="Histidine kinase" evidence="10">
    <location>
        <begin position="57"/>
        <end position="263"/>
    </location>
</feature>